<accession>A0ABV3UTR7</accession>
<gene>
    <name evidence="7" type="ORF">VVR64_05060</name>
</gene>
<dbReference type="Pfam" id="PF07690">
    <property type="entry name" value="MFS_1"/>
    <property type="match status" value="1"/>
</dbReference>
<evidence type="ECO:0000259" key="6">
    <source>
        <dbReference type="PROSITE" id="PS50850"/>
    </source>
</evidence>
<evidence type="ECO:0000256" key="5">
    <source>
        <dbReference type="SAM" id="Phobius"/>
    </source>
</evidence>
<feature type="transmembrane region" description="Helical" evidence="5">
    <location>
        <begin position="88"/>
        <end position="107"/>
    </location>
</feature>
<feature type="transmembrane region" description="Helical" evidence="5">
    <location>
        <begin position="113"/>
        <end position="134"/>
    </location>
</feature>
<comment type="subcellular location">
    <subcellularLocation>
        <location evidence="1">Cell membrane</location>
        <topology evidence="1">Multi-pass membrane protein</topology>
    </subcellularLocation>
</comment>
<feature type="transmembrane region" description="Helical" evidence="5">
    <location>
        <begin position="155"/>
        <end position="174"/>
    </location>
</feature>
<evidence type="ECO:0000313" key="7">
    <source>
        <dbReference type="EMBL" id="MEX3528434.1"/>
    </source>
</evidence>
<keyword evidence="2 5" id="KW-0812">Transmembrane</keyword>
<name>A0ABV3UTR7_9CORY</name>
<feature type="transmembrane region" description="Helical" evidence="5">
    <location>
        <begin position="259"/>
        <end position="283"/>
    </location>
</feature>
<feature type="transmembrane region" description="Helical" evidence="5">
    <location>
        <begin position="231"/>
        <end position="253"/>
    </location>
</feature>
<feature type="domain" description="Major facilitator superfamily (MFS) profile" evidence="6">
    <location>
        <begin position="14"/>
        <end position="426"/>
    </location>
</feature>
<dbReference type="InterPro" id="IPR052952">
    <property type="entry name" value="MFS-Transporter"/>
</dbReference>
<feature type="transmembrane region" description="Helical" evidence="5">
    <location>
        <begin position="180"/>
        <end position="199"/>
    </location>
</feature>
<evidence type="ECO:0000256" key="3">
    <source>
        <dbReference type="ARBA" id="ARBA00022989"/>
    </source>
</evidence>
<organism evidence="7 8">
    <name type="scientific">Corynebacterium xerosis</name>
    <dbReference type="NCBI Taxonomy" id="1725"/>
    <lineage>
        <taxon>Bacteria</taxon>
        <taxon>Bacillati</taxon>
        <taxon>Actinomycetota</taxon>
        <taxon>Actinomycetes</taxon>
        <taxon>Mycobacteriales</taxon>
        <taxon>Corynebacteriaceae</taxon>
        <taxon>Corynebacterium</taxon>
    </lineage>
</organism>
<evidence type="ECO:0000313" key="8">
    <source>
        <dbReference type="Proteomes" id="UP001558353"/>
    </source>
</evidence>
<dbReference type="InterPro" id="IPR036259">
    <property type="entry name" value="MFS_trans_sf"/>
</dbReference>
<evidence type="ECO:0000256" key="1">
    <source>
        <dbReference type="ARBA" id="ARBA00004651"/>
    </source>
</evidence>
<dbReference type="Proteomes" id="UP001558353">
    <property type="component" value="Unassembled WGS sequence"/>
</dbReference>
<feature type="transmembrane region" description="Helical" evidence="5">
    <location>
        <begin position="295"/>
        <end position="318"/>
    </location>
</feature>
<feature type="transmembrane region" description="Helical" evidence="5">
    <location>
        <begin position="58"/>
        <end position="81"/>
    </location>
</feature>
<dbReference type="Gene3D" id="1.20.1250.20">
    <property type="entry name" value="MFS general substrate transporter like domains"/>
    <property type="match status" value="2"/>
</dbReference>
<comment type="caution">
    <text evidence="7">The sequence shown here is derived from an EMBL/GenBank/DDBJ whole genome shotgun (WGS) entry which is preliminary data.</text>
</comment>
<feature type="transmembrane region" description="Helical" evidence="5">
    <location>
        <begin position="330"/>
        <end position="349"/>
    </location>
</feature>
<evidence type="ECO:0000256" key="2">
    <source>
        <dbReference type="ARBA" id="ARBA00022692"/>
    </source>
</evidence>
<dbReference type="SUPFAM" id="SSF103473">
    <property type="entry name" value="MFS general substrate transporter"/>
    <property type="match status" value="1"/>
</dbReference>
<feature type="transmembrane region" description="Helical" evidence="5">
    <location>
        <begin position="23"/>
        <end position="46"/>
    </location>
</feature>
<evidence type="ECO:0000256" key="4">
    <source>
        <dbReference type="ARBA" id="ARBA00023136"/>
    </source>
</evidence>
<dbReference type="PROSITE" id="PS50850">
    <property type="entry name" value="MFS"/>
    <property type="match status" value="1"/>
</dbReference>
<dbReference type="InterPro" id="IPR011701">
    <property type="entry name" value="MFS"/>
</dbReference>
<dbReference type="PANTHER" id="PTHR23527">
    <property type="entry name" value="BLL3282 PROTEIN"/>
    <property type="match status" value="1"/>
</dbReference>
<dbReference type="InterPro" id="IPR020846">
    <property type="entry name" value="MFS_dom"/>
</dbReference>
<keyword evidence="3 5" id="KW-1133">Transmembrane helix</keyword>
<proteinExistence type="predicted"/>
<sequence>MPSEPRSPESGSPAQMSPGYRHFVLGLSTLAAVGSSVVHMGTPFLIPALTATGLSLPAAGLIAAMPAAGIVVTLIAWGWFVDVFGERAALSLGLGSTAAMTGVAAWASESGAVALAGALFFAGCAAASVNSASGRVVSGWYPPSQRGTAMGIRQMAQPIGAALSAVTLPVLAATHGIRTALAFAAALCAVLALACLLGIKDPPRPESGSADHAAAAVSPYRGSRYLLRIHVASAMLSWPQSMMGSFILVWLIARGHSEVSAGVIVMIAQLCGAGSRAAMGFISDRARSRLRPYRHVAVVTLGLLLLMALFDGLGAGWAAGTSEGPGADTFATSPLGIVATIIVAALAVASVSPNGLAFTAVAEYAGPLWSGRALGTQNTFQNIIYAATPPLAGAVVAGVGFPALFALSAVFPAVALAVGPRDDERRHATLEP</sequence>
<keyword evidence="4 5" id="KW-0472">Membrane</keyword>
<keyword evidence="8" id="KW-1185">Reference proteome</keyword>
<dbReference type="PANTHER" id="PTHR23527:SF1">
    <property type="entry name" value="BLL3282 PROTEIN"/>
    <property type="match status" value="1"/>
</dbReference>
<reference evidence="7 8" key="1">
    <citation type="journal article" date="2024" name="Fungal Genet. Biol.">
        <title>The porcine skin microbiome exhibits broad fungal antagonism.</title>
        <authorList>
            <person name="De La Cruz K.F."/>
            <person name="Townsend E.C."/>
            <person name="Alex Cheong J.Z."/>
            <person name="Salamzade R."/>
            <person name="Liu A."/>
            <person name="Sandstrom S."/>
            <person name="Davila E."/>
            <person name="Huang L."/>
            <person name="Xu K.H."/>
            <person name="Wu S.Y."/>
            <person name="Meudt J.J."/>
            <person name="Shanmuganayagam D."/>
            <person name="Gibson A.L.F."/>
            <person name="Kalan L.R."/>
        </authorList>
    </citation>
    <scope>NUCLEOTIDE SEQUENCE [LARGE SCALE GENOMIC DNA]</scope>
    <source>
        <strain evidence="7 8">LK2569</strain>
    </source>
</reference>
<dbReference type="EMBL" id="JAYWMA010000004">
    <property type="protein sequence ID" value="MEX3528434.1"/>
    <property type="molecule type" value="Genomic_DNA"/>
</dbReference>
<protein>
    <submittedName>
        <fullName evidence="7">MFS transporter</fullName>
    </submittedName>
</protein>
<feature type="transmembrane region" description="Helical" evidence="5">
    <location>
        <begin position="394"/>
        <end position="418"/>
    </location>
</feature>